<keyword evidence="5" id="KW-1185">Reference proteome</keyword>
<dbReference type="PANTHER" id="PTHR45138:SF6">
    <property type="entry name" value="DIGUANYLATE CYCLASE DGCN"/>
    <property type="match status" value="1"/>
</dbReference>
<dbReference type="PROSITE" id="PS50887">
    <property type="entry name" value="GGDEF"/>
    <property type="match status" value="1"/>
</dbReference>
<dbReference type="PANTHER" id="PTHR45138">
    <property type="entry name" value="REGULATORY COMPONENTS OF SENSORY TRANSDUCTION SYSTEM"/>
    <property type="match status" value="1"/>
</dbReference>
<dbReference type="InterPro" id="IPR050469">
    <property type="entry name" value="Diguanylate_Cyclase"/>
</dbReference>
<dbReference type="CDD" id="cd01949">
    <property type="entry name" value="GGDEF"/>
    <property type="match status" value="1"/>
</dbReference>
<dbReference type="InterPro" id="IPR000160">
    <property type="entry name" value="GGDEF_dom"/>
</dbReference>
<evidence type="ECO:0000313" key="4">
    <source>
        <dbReference type="EMBL" id="TFF80500.1"/>
    </source>
</evidence>
<dbReference type="SUPFAM" id="SSF55073">
    <property type="entry name" value="Nucleotide cyclase"/>
    <property type="match status" value="1"/>
</dbReference>
<feature type="domain" description="GGDEF" evidence="2">
    <location>
        <begin position="189"/>
        <end position="315"/>
    </location>
</feature>
<dbReference type="InterPro" id="IPR029787">
    <property type="entry name" value="Nucleotide_cyclase"/>
</dbReference>
<dbReference type="GO" id="GO:0043709">
    <property type="term" value="P:cell adhesion involved in single-species biofilm formation"/>
    <property type="evidence" value="ECO:0007669"/>
    <property type="project" value="TreeGrafter"/>
</dbReference>
<proteinExistence type="predicted"/>
<dbReference type="InterPro" id="IPR043128">
    <property type="entry name" value="Rev_trsase/Diguanyl_cyclase"/>
</dbReference>
<evidence type="ECO:0000313" key="6">
    <source>
        <dbReference type="Proteomes" id="UP000297914"/>
    </source>
</evidence>
<dbReference type="NCBIfam" id="TIGR00254">
    <property type="entry name" value="GGDEF"/>
    <property type="match status" value="1"/>
</dbReference>
<evidence type="ECO:0000313" key="5">
    <source>
        <dbReference type="Proteomes" id="UP000297720"/>
    </source>
</evidence>
<evidence type="ECO:0000256" key="1">
    <source>
        <dbReference type="ARBA" id="ARBA00012528"/>
    </source>
</evidence>
<name>A0A5F0KBS3_9GAMM</name>
<dbReference type="GO" id="GO:0005886">
    <property type="term" value="C:plasma membrane"/>
    <property type="evidence" value="ECO:0007669"/>
    <property type="project" value="TreeGrafter"/>
</dbReference>
<evidence type="ECO:0000259" key="2">
    <source>
        <dbReference type="PROSITE" id="PS50887"/>
    </source>
</evidence>
<dbReference type="GO" id="GO:1902201">
    <property type="term" value="P:negative regulation of bacterial-type flagellum-dependent cell motility"/>
    <property type="evidence" value="ECO:0007669"/>
    <property type="project" value="TreeGrafter"/>
</dbReference>
<dbReference type="EC" id="2.7.7.65" evidence="1"/>
<accession>A0A5F0KBS3</accession>
<comment type="caution">
    <text evidence="4">The sequence shown here is derived from an EMBL/GenBank/DDBJ whole genome shotgun (WGS) entry which is preliminary data.</text>
</comment>
<dbReference type="Pfam" id="PF00990">
    <property type="entry name" value="GGDEF"/>
    <property type="match status" value="1"/>
</dbReference>
<dbReference type="SMART" id="SM00267">
    <property type="entry name" value="GGDEF"/>
    <property type="match status" value="1"/>
</dbReference>
<dbReference type="Proteomes" id="UP000297720">
    <property type="component" value="Unassembled WGS sequence"/>
</dbReference>
<dbReference type="EMBL" id="QORK01000019">
    <property type="protein sequence ID" value="TFF80500.1"/>
    <property type="molecule type" value="Genomic_DNA"/>
</dbReference>
<organism evidence="4 6">
    <name type="scientific">Aeromonas taiwanensis</name>
    <dbReference type="NCBI Taxonomy" id="633417"/>
    <lineage>
        <taxon>Bacteria</taxon>
        <taxon>Pseudomonadati</taxon>
        <taxon>Pseudomonadota</taxon>
        <taxon>Gammaproteobacteria</taxon>
        <taxon>Aeromonadales</taxon>
        <taxon>Aeromonadaceae</taxon>
        <taxon>Aeromonas</taxon>
    </lineage>
</organism>
<protein>
    <recommendedName>
        <fullName evidence="1">diguanylate cyclase</fullName>
        <ecNumber evidence="1">2.7.7.65</ecNumber>
    </recommendedName>
</protein>
<sequence>MQEPAQRVERCKGCKVENTSSLNGFGHGIEQWVQQMERLAPLSGQDGYQQLEQLLVQRDLDALLAIFAARVASIVRIHTLHFDCGQPHALISRPPQARLVLHSYRFELRGQHEQLLGQLQYELEQPLGDGQRRQLEQYHRLLCLPLPLYLRLAQLERQVRLDHLTGLGNRAYFDEAIGRAVEQHCREPHGLVLVLLDLDRFKQVNDTWGHPVGDLVLSRFAQLLQGCIRGTDQAFRLGGDEFALLLQPADPEAWRPVWLRLQHVLQSHKELSTFSVGCSLGAASWHAGMDVERLYGAADAHLYARKKAGVTGTPD</sequence>
<gene>
    <name evidence="3" type="ORF">DRM93_10255</name>
    <name evidence="4" type="ORF">DRM94_10255</name>
</gene>
<evidence type="ECO:0000313" key="3">
    <source>
        <dbReference type="EMBL" id="TFF76071.1"/>
    </source>
</evidence>
<dbReference type="Proteomes" id="UP000297914">
    <property type="component" value="Unassembled WGS sequence"/>
</dbReference>
<dbReference type="Gene3D" id="3.30.70.270">
    <property type="match status" value="1"/>
</dbReference>
<dbReference type="EMBL" id="QORL01000019">
    <property type="protein sequence ID" value="TFF76071.1"/>
    <property type="molecule type" value="Genomic_DNA"/>
</dbReference>
<reference evidence="4 6" key="1">
    <citation type="submission" date="2018-06" db="EMBL/GenBank/DDBJ databases">
        <title>Occurrence of a novel blaKPC-2- and qnrS2- harbouring IncP6 plasmid from Aeromonas taiwanensis isolates recovered from the river sediments.</title>
        <authorList>
            <person name="Zheng B."/>
            <person name="Yu X."/>
            <person name="Xiao Y."/>
        </authorList>
    </citation>
    <scope>NUCLEOTIDE SEQUENCE [LARGE SCALE GENOMIC DNA]</scope>
    <source>
        <strain evidence="3 5">1713</strain>
        <strain evidence="4 6">198</strain>
    </source>
</reference>
<dbReference type="OrthoDB" id="9812260at2"/>
<dbReference type="AlphaFoldDB" id="A0A5F0KBS3"/>
<dbReference type="GO" id="GO:0052621">
    <property type="term" value="F:diguanylate cyclase activity"/>
    <property type="evidence" value="ECO:0007669"/>
    <property type="project" value="UniProtKB-EC"/>
</dbReference>